<gene>
    <name evidence="2" type="ORF">BDV98DRAFT_528123</name>
</gene>
<keyword evidence="3" id="KW-1185">Reference proteome</keyword>
<evidence type="ECO:0000256" key="1">
    <source>
        <dbReference type="SAM" id="MobiDB-lite"/>
    </source>
</evidence>
<dbReference type="PANTHER" id="PTHR28630">
    <property type="match status" value="1"/>
</dbReference>
<dbReference type="AlphaFoldDB" id="A0A5C3QVU4"/>
<feature type="region of interest" description="Disordered" evidence="1">
    <location>
        <begin position="1"/>
        <end position="20"/>
    </location>
</feature>
<dbReference type="STRING" id="1884261.A0A5C3QVU4"/>
<feature type="region of interest" description="Disordered" evidence="1">
    <location>
        <begin position="94"/>
        <end position="121"/>
    </location>
</feature>
<proteinExistence type="predicted"/>
<name>A0A5C3QVU4_9AGAR</name>
<feature type="compositionally biased region" description="Polar residues" evidence="1">
    <location>
        <begin position="108"/>
        <end position="120"/>
    </location>
</feature>
<dbReference type="Pfam" id="PF13911">
    <property type="entry name" value="AhpC-TSA_2"/>
    <property type="match status" value="1"/>
</dbReference>
<dbReference type="SUPFAM" id="SSF52833">
    <property type="entry name" value="Thioredoxin-like"/>
    <property type="match status" value="1"/>
</dbReference>
<feature type="region of interest" description="Disordered" evidence="1">
    <location>
        <begin position="41"/>
        <end position="61"/>
    </location>
</feature>
<dbReference type="PANTHER" id="PTHR28630:SF3">
    <property type="entry name" value="PEROXIREDOXIN-LIKE 2C"/>
    <property type="match status" value="1"/>
</dbReference>
<dbReference type="Proteomes" id="UP000305067">
    <property type="component" value="Unassembled WGS sequence"/>
</dbReference>
<organism evidence="2 3">
    <name type="scientific">Pterulicium gracile</name>
    <dbReference type="NCBI Taxonomy" id="1884261"/>
    <lineage>
        <taxon>Eukaryota</taxon>
        <taxon>Fungi</taxon>
        <taxon>Dikarya</taxon>
        <taxon>Basidiomycota</taxon>
        <taxon>Agaricomycotina</taxon>
        <taxon>Agaricomycetes</taxon>
        <taxon>Agaricomycetidae</taxon>
        <taxon>Agaricales</taxon>
        <taxon>Pleurotineae</taxon>
        <taxon>Pterulaceae</taxon>
        <taxon>Pterulicium</taxon>
    </lineage>
</organism>
<protein>
    <submittedName>
        <fullName evidence="2">AhpC/TSA antioxidant enzyme-domain-containing protein</fullName>
    </submittedName>
</protein>
<dbReference type="OrthoDB" id="40334at2759"/>
<dbReference type="Gene3D" id="3.40.30.10">
    <property type="entry name" value="Glutaredoxin"/>
    <property type="match status" value="1"/>
</dbReference>
<dbReference type="InterPro" id="IPR036249">
    <property type="entry name" value="Thioredoxin-like_sf"/>
</dbReference>
<reference evidence="2 3" key="1">
    <citation type="journal article" date="2019" name="Nat. Ecol. Evol.">
        <title>Megaphylogeny resolves global patterns of mushroom evolution.</title>
        <authorList>
            <person name="Varga T."/>
            <person name="Krizsan K."/>
            <person name="Foldi C."/>
            <person name="Dima B."/>
            <person name="Sanchez-Garcia M."/>
            <person name="Sanchez-Ramirez S."/>
            <person name="Szollosi G.J."/>
            <person name="Szarkandi J.G."/>
            <person name="Papp V."/>
            <person name="Albert L."/>
            <person name="Andreopoulos W."/>
            <person name="Angelini C."/>
            <person name="Antonin V."/>
            <person name="Barry K.W."/>
            <person name="Bougher N.L."/>
            <person name="Buchanan P."/>
            <person name="Buyck B."/>
            <person name="Bense V."/>
            <person name="Catcheside P."/>
            <person name="Chovatia M."/>
            <person name="Cooper J."/>
            <person name="Damon W."/>
            <person name="Desjardin D."/>
            <person name="Finy P."/>
            <person name="Geml J."/>
            <person name="Haridas S."/>
            <person name="Hughes K."/>
            <person name="Justo A."/>
            <person name="Karasinski D."/>
            <person name="Kautmanova I."/>
            <person name="Kiss B."/>
            <person name="Kocsube S."/>
            <person name="Kotiranta H."/>
            <person name="LaButti K.M."/>
            <person name="Lechner B.E."/>
            <person name="Liimatainen K."/>
            <person name="Lipzen A."/>
            <person name="Lukacs Z."/>
            <person name="Mihaltcheva S."/>
            <person name="Morgado L.N."/>
            <person name="Niskanen T."/>
            <person name="Noordeloos M.E."/>
            <person name="Ohm R.A."/>
            <person name="Ortiz-Santana B."/>
            <person name="Ovrebo C."/>
            <person name="Racz N."/>
            <person name="Riley R."/>
            <person name="Savchenko A."/>
            <person name="Shiryaev A."/>
            <person name="Soop K."/>
            <person name="Spirin V."/>
            <person name="Szebenyi C."/>
            <person name="Tomsovsky M."/>
            <person name="Tulloss R.E."/>
            <person name="Uehling J."/>
            <person name="Grigoriev I.V."/>
            <person name="Vagvolgyi C."/>
            <person name="Papp T."/>
            <person name="Martin F.M."/>
            <person name="Miettinen O."/>
            <person name="Hibbett D.S."/>
            <person name="Nagy L.G."/>
        </authorList>
    </citation>
    <scope>NUCLEOTIDE SEQUENCE [LARGE SCALE GENOMIC DNA]</scope>
    <source>
        <strain evidence="2 3">CBS 309.79</strain>
    </source>
</reference>
<dbReference type="CDD" id="cd02970">
    <property type="entry name" value="PRX_like2"/>
    <property type="match status" value="1"/>
</dbReference>
<sequence length="665" mass="72664">MSVSSRPHRIPRKPVPSVDSNLLSAFSTSSALNTTFTSAIPPQALPFNLDQPPPSPGSRIPALISCSSPAVGRFPSHLPVPPAPSSSVLAPFSGCLSDDAGKKRPRSSNDNATTSQSRPNAFSLLKGPVKAALAAGKHRDISIQHRAQTRVSLSTPPPCSPSLTTGSNTVSYMPSASSSSLGFDHNFALPPLTFDMDFADRNNSFCSEAAKSVWSDESSISQRTATGRPRLFSYPPVTPSPALTTPPFSEFGLPSTTQLQLSRFLYVISESGIRVKFGDLWQGQKTVVIFIRHFWCPLCQDYMFSISRNVSPAVLEDAGVKVVVISNGSYEMIKSYRSIFRAPFEIYTDPTLQVYTMLGMTRKTPEKSPESPNGTYVRHGFMSGFGMVLKNAVKSGMPFWANGGDIGQLGGEFVFGPGLVCTYAHRMTTTRSHVPILRVLQAAGVDMITPLRRNRSFSGRSFLPMTEEELEIWRQRRRNQLSVIKGKRQERRGGSMWCSNASFSTLPTISQSGRSSSSADETSTVQRPRYVASSFVSARSQFSAGPSSAPATYTVKDAATSTPDFDESDSEYLSSRPHSLYSYETGSSDDDDQSVHSIARSIFMESILNITSHNTISMLAEPSKDCFAPEPLPPIPPQQVMIRSPRRIESREDAFFTGANLFMVW</sequence>
<dbReference type="EMBL" id="ML178822">
    <property type="protein sequence ID" value="TFL02454.1"/>
    <property type="molecule type" value="Genomic_DNA"/>
</dbReference>
<accession>A0A5C3QVU4</accession>
<dbReference type="InterPro" id="IPR032801">
    <property type="entry name" value="PXL2A/B/C"/>
</dbReference>
<evidence type="ECO:0000313" key="2">
    <source>
        <dbReference type="EMBL" id="TFL02454.1"/>
    </source>
</evidence>
<evidence type="ECO:0000313" key="3">
    <source>
        <dbReference type="Proteomes" id="UP000305067"/>
    </source>
</evidence>
<feature type="compositionally biased region" description="Basic residues" evidence="1">
    <location>
        <begin position="1"/>
        <end position="12"/>
    </location>
</feature>